<keyword evidence="1" id="KW-0472">Membrane</keyword>
<feature type="transmembrane region" description="Helical" evidence="1">
    <location>
        <begin position="34"/>
        <end position="51"/>
    </location>
</feature>
<gene>
    <name evidence="2" type="ORF">LCGC14_0714910</name>
</gene>
<reference evidence="2" key="1">
    <citation type="journal article" date="2015" name="Nature">
        <title>Complex archaea that bridge the gap between prokaryotes and eukaryotes.</title>
        <authorList>
            <person name="Spang A."/>
            <person name="Saw J.H."/>
            <person name="Jorgensen S.L."/>
            <person name="Zaremba-Niedzwiedzka K."/>
            <person name="Martijn J."/>
            <person name="Lind A.E."/>
            <person name="van Eijk R."/>
            <person name="Schleper C."/>
            <person name="Guy L."/>
            <person name="Ettema T.J."/>
        </authorList>
    </citation>
    <scope>NUCLEOTIDE SEQUENCE</scope>
</reference>
<protein>
    <submittedName>
        <fullName evidence="2">Uncharacterized protein</fullName>
    </submittedName>
</protein>
<evidence type="ECO:0000313" key="2">
    <source>
        <dbReference type="EMBL" id="KKN42291.1"/>
    </source>
</evidence>
<organism evidence="2">
    <name type="scientific">marine sediment metagenome</name>
    <dbReference type="NCBI Taxonomy" id="412755"/>
    <lineage>
        <taxon>unclassified sequences</taxon>
        <taxon>metagenomes</taxon>
        <taxon>ecological metagenomes</taxon>
    </lineage>
</organism>
<accession>A0A0F9SZL4</accession>
<dbReference type="AlphaFoldDB" id="A0A0F9SZL4"/>
<dbReference type="EMBL" id="LAZR01001591">
    <property type="protein sequence ID" value="KKN42291.1"/>
    <property type="molecule type" value="Genomic_DNA"/>
</dbReference>
<name>A0A0F9SZL4_9ZZZZ</name>
<proteinExistence type="predicted"/>
<keyword evidence="1" id="KW-0812">Transmembrane</keyword>
<evidence type="ECO:0000256" key="1">
    <source>
        <dbReference type="SAM" id="Phobius"/>
    </source>
</evidence>
<sequence length="52" mass="5614">MIKMVNETVLSIGCISLFLGTGSLLVSRNKFWKVSVAISFIGGILILVAFLI</sequence>
<keyword evidence="1" id="KW-1133">Transmembrane helix</keyword>
<comment type="caution">
    <text evidence="2">The sequence shown here is derived from an EMBL/GenBank/DDBJ whole genome shotgun (WGS) entry which is preliminary data.</text>
</comment>